<keyword evidence="1" id="KW-0812">Transmembrane</keyword>
<dbReference type="Proteomes" id="UP001165122">
    <property type="component" value="Unassembled WGS sequence"/>
</dbReference>
<protein>
    <submittedName>
        <fullName evidence="2">Uncharacterized protein</fullName>
    </submittedName>
</protein>
<organism evidence="2 3">
    <name type="scientific">Triparma laevis f. longispina</name>
    <dbReference type="NCBI Taxonomy" id="1714387"/>
    <lineage>
        <taxon>Eukaryota</taxon>
        <taxon>Sar</taxon>
        <taxon>Stramenopiles</taxon>
        <taxon>Ochrophyta</taxon>
        <taxon>Bolidophyceae</taxon>
        <taxon>Parmales</taxon>
        <taxon>Triparmaceae</taxon>
        <taxon>Triparma</taxon>
    </lineage>
</organism>
<comment type="caution">
    <text evidence="2">The sequence shown here is derived from an EMBL/GenBank/DDBJ whole genome shotgun (WGS) entry which is preliminary data.</text>
</comment>
<keyword evidence="1" id="KW-1133">Transmembrane helix</keyword>
<feature type="transmembrane region" description="Helical" evidence="1">
    <location>
        <begin position="320"/>
        <end position="342"/>
    </location>
</feature>
<proteinExistence type="predicted"/>
<reference evidence="3" key="1">
    <citation type="journal article" date="2023" name="Commun. Biol.">
        <title>Genome analysis of Parmales, the sister group of diatoms, reveals the evolutionary specialization of diatoms from phago-mixotrophs to photoautotrophs.</title>
        <authorList>
            <person name="Ban H."/>
            <person name="Sato S."/>
            <person name="Yoshikawa S."/>
            <person name="Yamada K."/>
            <person name="Nakamura Y."/>
            <person name="Ichinomiya M."/>
            <person name="Sato N."/>
            <person name="Blanc-Mathieu R."/>
            <person name="Endo H."/>
            <person name="Kuwata A."/>
            <person name="Ogata H."/>
        </authorList>
    </citation>
    <scope>NUCLEOTIDE SEQUENCE [LARGE SCALE GENOMIC DNA]</scope>
    <source>
        <strain evidence="3">NIES 3700</strain>
    </source>
</reference>
<name>A0A9W6ZE47_9STRA</name>
<evidence type="ECO:0000256" key="1">
    <source>
        <dbReference type="SAM" id="Phobius"/>
    </source>
</evidence>
<dbReference type="AlphaFoldDB" id="A0A9W6ZE47"/>
<dbReference type="EMBL" id="BRXW01000388">
    <property type="protein sequence ID" value="GMH49612.1"/>
    <property type="molecule type" value="Genomic_DNA"/>
</dbReference>
<keyword evidence="1" id="KW-0472">Membrane</keyword>
<evidence type="ECO:0000313" key="2">
    <source>
        <dbReference type="EMBL" id="GMH49612.1"/>
    </source>
</evidence>
<evidence type="ECO:0000313" key="3">
    <source>
        <dbReference type="Proteomes" id="UP001165122"/>
    </source>
</evidence>
<accession>A0A9W6ZE47</accession>
<keyword evidence="3" id="KW-1185">Reference proteome</keyword>
<dbReference type="OrthoDB" id="192574at2759"/>
<gene>
    <name evidence="2" type="ORF">TrLO_g5836</name>
</gene>
<feature type="transmembrane region" description="Helical" evidence="1">
    <location>
        <begin position="31"/>
        <end position="51"/>
    </location>
</feature>
<sequence length="369" mass="40832">MGIIAAPSAWGGVLRPTLTVDDEKRPKRAMIFIMSLMLVAVGVAASSMYFFHNLGTKTTTKKDVETEALMTKYWDKSHNEESGVQNLKCPCAKQQKLRLPMIRDLMTAIEIDPDAGGGDCVQTTALFKRCRDNIPAAKAAYDAMDVSTRDTCDFEDTSNTLAFNACGRFVKTFRTQYMGYSYKVSNLMDPYAFYEDTMEYYIEMCENTIYSQTAEYVSLFDSLEAIGVDQVNKDNFDAAALQGYVDPMENGGVSLVCPWADEEGNACAGKTCEGYGDWPLYTDEEVTQVGAEYTSHFIGCVATQCSYIEDEDETDVGMKVMALSSPIFSVVMTLAVVIYGCVDNHWQDREHELVEGVHKNPVGGGDSSL</sequence>